<dbReference type="GO" id="GO:0005737">
    <property type="term" value="C:cytoplasm"/>
    <property type="evidence" value="ECO:0007669"/>
    <property type="project" value="TreeGrafter"/>
</dbReference>
<comment type="function">
    <text evidence="9">The purine nucleoside phosphorylases catalyze the phosphorolytic breakdown of the N-glycosidic bond in the beta-(deoxy)ribonucleoside molecules, with the formation of the corresponding free purine bases and pentose-1-phosphate.</text>
</comment>
<keyword evidence="7 9" id="KW-0808">Transferase</keyword>
<dbReference type="PANTHER" id="PTHR11904">
    <property type="entry name" value="METHYLTHIOADENOSINE/PURINE NUCLEOSIDE PHOSPHORYLASE"/>
    <property type="match status" value="1"/>
</dbReference>
<proteinExistence type="inferred from homology"/>
<feature type="binding site" evidence="10">
    <location>
        <position position="213"/>
    </location>
    <ligand>
        <name>phosphate</name>
        <dbReference type="ChEBI" id="CHEBI:43474"/>
    </ligand>
</feature>
<protein>
    <recommendedName>
        <fullName evidence="5 9">Purine nucleoside phosphorylase</fullName>
        <ecNumber evidence="4 9">2.4.2.1</ecNumber>
    </recommendedName>
    <alternativeName>
        <fullName evidence="8 9">Inosine-guanosine phosphorylase</fullName>
    </alternativeName>
</protein>
<name>A0A8G2BNG4_9PROT</name>
<comment type="caution">
    <text evidence="12">The sequence shown here is derived from an EMBL/GenBank/DDBJ whole genome shotgun (WGS) entry which is preliminary data.</text>
</comment>
<evidence type="ECO:0000256" key="10">
    <source>
        <dbReference type="PIRSR" id="PIRSR000477-2"/>
    </source>
</evidence>
<evidence type="ECO:0000256" key="4">
    <source>
        <dbReference type="ARBA" id="ARBA00011886"/>
    </source>
</evidence>
<feature type="binding site" evidence="10">
    <location>
        <position position="114"/>
    </location>
    <ligand>
        <name>phosphate</name>
        <dbReference type="ChEBI" id="CHEBI:43474"/>
    </ligand>
</feature>
<dbReference type="SUPFAM" id="SSF53167">
    <property type="entry name" value="Purine and uridine phosphorylases"/>
    <property type="match status" value="1"/>
</dbReference>
<dbReference type="InterPro" id="IPR000845">
    <property type="entry name" value="Nucleoside_phosphorylase_d"/>
</dbReference>
<dbReference type="OrthoDB" id="1523230at2"/>
<evidence type="ECO:0000256" key="1">
    <source>
        <dbReference type="ARBA" id="ARBA00005058"/>
    </source>
</evidence>
<dbReference type="CDD" id="cd09009">
    <property type="entry name" value="PNP-EcPNPII_like"/>
    <property type="match status" value="1"/>
</dbReference>
<dbReference type="Gene3D" id="3.40.50.1580">
    <property type="entry name" value="Nucleoside phosphorylase domain"/>
    <property type="match status" value="1"/>
</dbReference>
<dbReference type="EC" id="2.4.2.1" evidence="4 9"/>
<evidence type="ECO:0000259" key="11">
    <source>
        <dbReference type="Pfam" id="PF01048"/>
    </source>
</evidence>
<evidence type="ECO:0000313" key="12">
    <source>
        <dbReference type="EMBL" id="SDG31838.1"/>
    </source>
</evidence>
<dbReference type="GO" id="GO:0009116">
    <property type="term" value="P:nucleoside metabolic process"/>
    <property type="evidence" value="ECO:0007669"/>
    <property type="project" value="InterPro"/>
</dbReference>
<reference evidence="12 13" key="1">
    <citation type="submission" date="2016-10" db="EMBL/GenBank/DDBJ databases">
        <authorList>
            <person name="Varghese N."/>
            <person name="Submissions S."/>
        </authorList>
    </citation>
    <scope>NUCLEOTIDE SEQUENCE [LARGE SCALE GENOMIC DNA]</scope>
    <source>
        <strain evidence="12 13">DSM 18839</strain>
    </source>
</reference>
<dbReference type="Proteomes" id="UP000198615">
    <property type="component" value="Unassembled WGS sequence"/>
</dbReference>
<sequence>MTEIDRIDAAVAAIQAAAPGFRPLLGIVLGSGLDACAEAITDPVDISYADIPGFPKPAVDSHAGRLRLGSLGGVPVAMLRGRAHAYEGHPMADVVRPVRTLVRLGCNAVVLTNAAGSLREEVGPGRLMAIADHINWSGQNPLTGPNLDALGARFIDMTTAYDPGLRGHLAAAAEGIGLDLAEGVYFWYPGPSFETPAEIRAFRTLGADAVGMSTVPECIALRHMGVKVAGISTITNLAAGMGAGAALDHADVMTTGAGMAMDLARLLTAFAGIAADDL</sequence>
<dbReference type="PIRSF" id="PIRSF000477">
    <property type="entry name" value="PurNPase"/>
    <property type="match status" value="1"/>
</dbReference>
<feature type="binding site" evidence="10">
    <location>
        <position position="62"/>
    </location>
    <ligand>
        <name>phosphate</name>
        <dbReference type="ChEBI" id="CHEBI:43474"/>
    </ligand>
</feature>
<gene>
    <name evidence="12" type="ORF">SAMN05660686_04020</name>
</gene>
<dbReference type="NCBIfam" id="TIGR01698">
    <property type="entry name" value="PUNP"/>
    <property type="match status" value="1"/>
</dbReference>
<evidence type="ECO:0000256" key="9">
    <source>
        <dbReference type="PIRNR" id="PIRNR000477"/>
    </source>
</evidence>
<dbReference type="NCBIfam" id="NF006054">
    <property type="entry name" value="PRK08202.1"/>
    <property type="match status" value="1"/>
</dbReference>
<dbReference type="EMBL" id="FNBW01000014">
    <property type="protein sequence ID" value="SDG31838.1"/>
    <property type="molecule type" value="Genomic_DNA"/>
</dbReference>
<feature type="binding site" evidence="10">
    <location>
        <begin position="82"/>
        <end position="84"/>
    </location>
    <ligand>
        <name>phosphate</name>
        <dbReference type="ChEBI" id="CHEBI:43474"/>
    </ligand>
</feature>
<evidence type="ECO:0000256" key="3">
    <source>
        <dbReference type="ARBA" id="ARBA00011233"/>
    </source>
</evidence>
<dbReference type="InterPro" id="IPR035994">
    <property type="entry name" value="Nucleoside_phosphorylase_sf"/>
</dbReference>
<keyword evidence="13" id="KW-1185">Reference proteome</keyword>
<dbReference type="NCBIfam" id="TIGR01697">
    <property type="entry name" value="PNPH-PUNA-XAPA"/>
    <property type="match status" value="1"/>
</dbReference>
<feature type="domain" description="Nucleoside phosphorylase" evidence="11">
    <location>
        <begin position="25"/>
        <end position="270"/>
    </location>
</feature>
<evidence type="ECO:0000256" key="8">
    <source>
        <dbReference type="ARBA" id="ARBA00031036"/>
    </source>
</evidence>
<dbReference type="InterPro" id="IPR011268">
    <property type="entry name" value="Purine_phosphorylase"/>
</dbReference>
<dbReference type="UniPathway" id="UPA00606"/>
<dbReference type="InterPro" id="IPR011269">
    <property type="entry name" value="PUNP"/>
</dbReference>
<dbReference type="AlphaFoldDB" id="A0A8G2BNG4"/>
<comment type="subunit">
    <text evidence="3">Homotrimer.</text>
</comment>
<dbReference type="RefSeq" id="WP_093153174.1">
    <property type="nucleotide sequence ID" value="NZ_FNBW01000014.1"/>
</dbReference>
<dbReference type="GO" id="GO:0004731">
    <property type="term" value="F:purine-nucleoside phosphorylase activity"/>
    <property type="evidence" value="ECO:0007669"/>
    <property type="project" value="UniProtKB-EC"/>
</dbReference>
<organism evidence="12 13">
    <name type="scientific">Thalassobaculum litoreum DSM 18839</name>
    <dbReference type="NCBI Taxonomy" id="1123362"/>
    <lineage>
        <taxon>Bacteria</taxon>
        <taxon>Pseudomonadati</taxon>
        <taxon>Pseudomonadota</taxon>
        <taxon>Alphaproteobacteria</taxon>
        <taxon>Rhodospirillales</taxon>
        <taxon>Thalassobaculaceae</taxon>
        <taxon>Thalassobaculum</taxon>
    </lineage>
</organism>
<evidence type="ECO:0000256" key="6">
    <source>
        <dbReference type="ARBA" id="ARBA00022676"/>
    </source>
</evidence>
<comment type="similarity">
    <text evidence="2 9">Belongs to the PNP/MTAP phosphorylase family.</text>
</comment>
<accession>A0A8G2BNG4</accession>
<dbReference type="Pfam" id="PF01048">
    <property type="entry name" value="PNP_UDP_1"/>
    <property type="match status" value="1"/>
</dbReference>
<evidence type="ECO:0000256" key="5">
    <source>
        <dbReference type="ARBA" id="ARBA00013834"/>
    </source>
</evidence>
<evidence type="ECO:0000313" key="13">
    <source>
        <dbReference type="Proteomes" id="UP000198615"/>
    </source>
</evidence>
<feature type="binding site" evidence="10">
    <location>
        <position position="236"/>
    </location>
    <ligand>
        <name>a purine D-ribonucleoside</name>
        <dbReference type="ChEBI" id="CHEBI:142355"/>
    </ligand>
</feature>
<feature type="binding site" evidence="10">
    <location>
        <position position="194"/>
    </location>
    <ligand>
        <name>a purine D-ribonucleoside</name>
        <dbReference type="ChEBI" id="CHEBI:142355"/>
    </ligand>
</feature>
<keyword evidence="6 9" id="KW-0328">Glycosyltransferase</keyword>
<evidence type="ECO:0000256" key="7">
    <source>
        <dbReference type="ARBA" id="ARBA00022679"/>
    </source>
</evidence>
<comment type="pathway">
    <text evidence="1 9">Purine metabolism; purine nucleoside salvage.</text>
</comment>
<dbReference type="PANTHER" id="PTHR11904:SF9">
    <property type="entry name" value="PURINE NUCLEOSIDE PHOSPHORYLASE-RELATED"/>
    <property type="match status" value="1"/>
</dbReference>
<feature type="binding site" evidence="10">
    <location>
        <position position="31"/>
    </location>
    <ligand>
        <name>phosphate</name>
        <dbReference type="ChEBI" id="CHEBI:43474"/>
    </ligand>
</feature>
<evidence type="ECO:0000256" key="2">
    <source>
        <dbReference type="ARBA" id="ARBA00006751"/>
    </source>
</evidence>